<dbReference type="Proteomes" id="UP000807825">
    <property type="component" value="Unassembled WGS sequence"/>
</dbReference>
<name>A0A9D6V1G8_9BACT</name>
<dbReference type="InterPro" id="IPR036390">
    <property type="entry name" value="WH_DNA-bd_sf"/>
</dbReference>
<dbReference type="AlphaFoldDB" id="A0A9D6V1G8"/>
<organism evidence="3 4">
    <name type="scientific">Desulfomonile tiedjei</name>
    <dbReference type="NCBI Taxonomy" id="2358"/>
    <lineage>
        <taxon>Bacteria</taxon>
        <taxon>Pseudomonadati</taxon>
        <taxon>Thermodesulfobacteriota</taxon>
        <taxon>Desulfomonilia</taxon>
        <taxon>Desulfomonilales</taxon>
        <taxon>Desulfomonilaceae</taxon>
        <taxon>Desulfomonile</taxon>
    </lineage>
</organism>
<dbReference type="Gene3D" id="1.10.10.10">
    <property type="entry name" value="Winged helix-like DNA-binding domain superfamily/Winged helix DNA-binding domain"/>
    <property type="match status" value="1"/>
</dbReference>
<proteinExistence type="predicted"/>
<gene>
    <name evidence="3" type="ORF">HY912_12595</name>
</gene>
<protein>
    <submittedName>
        <fullName evidence="3">PadR family transcriptional regulator</fullName>
    </submittedName>
</protein>
<evidence type="ECO:0000259" key="2">
    <source>
        <dbReference type="Pfam" id="PF03551"/>
    </source>
</evidence>
<reference evidence="3" key="1">
    <citation type="submission" date="2020-07" db="EMBL/GenBank/DDBJ databases">
        <title>Huge and variable diversity of episymbiotic CPR bacteria and DPANN archaea in groundwater ecosystems.</title>
        <authorList>
            <person name="He C.Y."/>
            <person name="Keren R."/>
            <person name="Whittaker M."/>
            <person name="Farag I.F."/>
            <person name="Doudna J."/>
            <person name="Cate J.H.D."/>
            <person name="Banfield J.F."/>
        </authorList>
    </citation>
    <scope>NUCLEOTIDE SEQUENCE</scope>
    <source>
        <strain evidence="3">NC_groundwater_1664_Pr3_B-0.1um_52_9</strain>
    </source>
</reference>
<accession>A0A9D6V1G8</accession>
<dbReference type="SUPFAM" id="SSF46785">
    <property type="entry name" value="Winged helix' DNA-binding domain"/>
    <property type="match status" value="1"/>
</dbReference>
<evidence type="ECO:0000313" key="3">
    <source>
        <dbReference type="EMBL" id="MBI5250325.1"/>
    </source>
</evidence>
<feature type="domain" description="Transcription regulator PadR N-terminal" evidence="2">
    <location>
        <begin position="22"/>
        <end position="96"/>
    </location>
</feature>
<dbReference type="InterPro" id="IPR036388">
    <property type="entry name" value="WH-like_DNA-bd_sf"/>
</dbReference>
<feature type="region of interest" description="Disordered" evidence="1">
    <location>
        <begin position="127"/>
        <end position="147"/>
    </location>
</feature>
<comment type="caution">
    <text evidence="3">The sequence shown here is derived from an EMBL/GenBank/DDBJ whole genome shotgun (WGS) entry which is preliminary data.</text>
</comment>
<evidence type="ECO:0000256" key="1">
    <source>
        <dbReference type="SAM" id="MobiDB-lite"/>
    </source>
</evidence>
<dbReference type="EMBL" id="JACRDE010000333">
    <property type="protein sequence ID" value="MBI5250325.1"/>
    <property type="molecule type" value="Genomic_DNA"/>
</dbReference>
<sequence length="147" mass="16302">MVDFDQCSCAGINLDKLIQPMILIFLAEQELHGYGLVQKIMNSPMLKGTKPDPTGVYRFLKSMEGKNLIISSWEFVDSGPPKKTYRITGEGMACMEKWITTLKIYVRSIDDLLNAADKILEASGVENSRYASETPADPSIKSANPIP</sequence>
<dbReference type="InterPro" id="IPR005149">
    <property type="entry name" value="Tscrpt_reg_PadR_N"/>
</dbReference>
<dbReference type="Pfam" id="PF03551">
    <property type="entry name" value="PadR"/>
    <property type="match status" value="1"/>
</dbReference>
<dbReference type="InterPro" id="IPR052509">
    <property type="entry name" value="Metal_resp_DNA-bind_regulator"/>
</dbReference>
<evidence type="ECO:0000313" key="4">
    <source>
        <dbReference type="Proteomes" id="UP000807825"/>
    </source>
</evidence>
<dbReference type="PANTHER" id="PTHR33169:SF14">
    <property type="entry name" value="TRANSCRIPTIONAL REGULATOR RV3488"/>
    <property type="match status" value="1"/>
</dbReference>
<dbReference type="PANTHER" id="PTHR33169">
    <property type="entry name" value="PADR-FAMILY TRANSCRIPTIONAL REGULATOR"/>
    <property type="match status" value="1"/>
</dbReference>